<dbReference type="AlphaFoldDB" id="A0A7M7KT12"/>
<name>A0A7M7KT12_VARDE</name>
<dbReference type="OMA" id="YWIDYGT"/>
<feature type="transmembrane region" description="Helical" evidence="9">
    <location>
        <begin position="172"/>
        <end position="194"/>
    </location>
</feature>
<feature type="transmembrane region" description="Helical" evidence="9">
    <location>
        <begin position="354"/>
        <end position="377"/>
    </location>
</feature>
<evidence type="ECO:0000256" key="5">
    <source>
        <dbReference type="ARBA" id="ARBA00022692"/>
    </source>
</evidence>
<feature type="transmembrane region" description="Helical" evidence="9">
    <location>
        <begin position="60"/>
        <end position="82"/>
    </location>
</feature>
<evidence type="ECO:0000256" key="4">
    <source>
        <dbReference type="ARBA" id="ARBA00022597"/>
    </source>
</evidence>
<protein>
    <recommendedName>
        <fullName evidence="10">Major facilitator superfamily (MFS) profile domain-containing protein</fullName>
    </recommendedName>
</protein>
<dbReference type="PANTHER" id="PTHR48021:SF1">
    <property type="entry name" value="GH07001P-RELATED"/>
    <property type="match status" value="1"/>
</dbReference>
<dbReference type="EnsemblMetazoa" id="XM_022814658">
    <property type="protein sequence ID" value="XP_022670393"/>
    <property type="gene ID" value="LOC111254124"/>
</dbReference>
<feature type="transmembrane region" description="Helical" evidence="9">
    <location>
        <begin position="117"/>
        <end position="136"/>
    </location>
</feature>
<dbReference type="InterPro" id="IPR050549">
    <property type="entry name" value="MFS_Trehalose_Transporter"/>
</dbReference>
<accession>A0A7M7KT12</accession>
<proteinExistence type="predicted"/>
<feature type="transmembrane region" description="Helical" evidence="9">
    <location>
        <begin position="415"/>
        <end position="438"/>
    </location>
</feature>
<dbReference type="PROSITE" id="PS50850">
    <property type="entry name" value="MFS"/>
    <property type="match status" value="1"/>
</dbReference>
<feature type="transmembrane region" description="Helical" evidence="9">
    <location>
        <begin position="89"/>
        <end position="111"/>
    </location>
</feature>
<dbReference type="EnsemblMetazoa" id="XM_022814661">
    <property type="protein sequence ID" value="XP_022670396"/>
    <property type="gene ID" value="LOC111254124"/>
</dbReference>
<keyword evidence="2" id="KW-0813">Transport</keyword>
<dbReference type="InterPro" id="IPR005828">
    <property type="entry name" value="MFS_sugar_transport-like"/>
</dbReference>
<feature type="transmembrane region" description="Helical" evidence="9">
    <location>
        <begin position="20"/>
        <end position="40"/>
    </location>
</feature>
<dbReference type="EnsemblMetazoa" id="XM_022814659">
    <property type="protein sequence ID" value="XP_022670394"/>
    <property type="gene ID" value="LOC111254124"/>
</dbReference>
<feature type="region of interest" description="Disordered" evidence="8">
    <location>
        <begin position="470"/>
        <end position="490"/>
    </location>
</feature>
<comment type="subcellular location">
    <subcellularLocation>
        <location evidence="1">Cell membrane</location>
        <topology evidence="1">Multi-pass membrane protein</topology>
    </subcellularLocation>
</comment>
<dbReference type="EnsemblMetazoa" id="XM_022814662">
    <property type="protein sequence ID" value="XP_022670397"/>
    <property type="gene ID" value="LOC111254124"/>
</dbReference>
<dbReference type="OrthoDB" id="6339427at2759"/>
<dbReference type="InterPro" id="IPR020846">
    <property type="entry name" value="MFS_dom"/>
</dbReference>
<dbReference type="EnsemblMetazoa" id="XM_022814660">
    <property type="protein sequence ID" value="XP_022670395"/>
    <property type="gene ID" value="LOC111254124"/>
</dbReference>
<dbReference type="KEGG" id="vde:111254124"/>
<evidence type="ECO:0000256" key="8">
    <source>
        <dbReference type="SAM" id="MobiDB-lite"/>
    </source>
</evidence>
<dbReference type="PRINTS" id="PR00171">
    <property type="entry name" value="SUGRTRNSPORT"/>
</dbReference>
<keyword evidence="4" id="KW-0762">Sugar transport</keyword>
<evidence type="ECO:0000256" key="1">
    <source>
        <dbReference type="ARBA" id="ARBA00004651"/>
    </source>
</evidence>
<dbReference type="SUPFAM" id="SSF103473">
    <property type="entry name" value="MFS general substrate transporter"/>
    <property type="match status" value="1"/>
</dbReference>
<evidence type="ECO:0000259" key="10">
    <source>
        <dbReference type="PROSITE" id="PS50850"/>
    </source>
</evidence>
<dbReference type="FunFam" id="1.20.1250.20:FF:000218">
    <property type="entry name" value="facilitated trehalose transporter Tret1"/>
    <property type="match status" value="1"/>
</dbReference>
<dbReference type="GeneID" id="111254124"/>
<keyword evidence="7 9" id="KW-0472">Membrane</keyword>
<feature type="transmembrane region" description="Helical" evidence="9">
    <location>
        <begin position="257"/>
        <end position="278"/>
    </location>
</feature>
<evidence type="ECO:0000256" key="2">
    <source>
        <dbReference type="ARBA" id="ARBA00022448"/>
    </source>
</evidence>
<keyword evidence="6 9" id="KW-1133">Transmembrane helix</keyword>
<evidence type="ECO:0000313" key="11">
    <source>
        <dbReference type="EnsemblMetazoa" id="XP_022670395"/>
    </source>
</evidence>
<dbReference type="RefSeq" id="XP_022670394.1">
    <property type="nucleotide sequence ID" value="XM_022814659.1"/>
</dbReference>
<dbReference type="RefSeq" id="XP_022670393.1">
    <property type="nucleotide sequence ID" value="XM_022814658.1"/>
</dbReference>
<feature type="domain" description="Major facilitator superfamily (MFS) profile" evidence="10">
    <location>
        <begin position="18"/>
        <end position="444"/>
    </location>
</feature>
<evidence type="ECO:0000313" key="12">
    <source>
        <dbReference type="Proteomes" id="UP000594260"/>
    </source>
</evidence>
<dbReference type="RefSeq" id="XP_022670396.1">
    <property type="nucleotide sequence ID" value="XM_022814661.1"/>
</dbReference>
<dbReference type="RefSeq" id="XP_022670397.1">
    <property type="nucleotide sequence ID" value="XM_022814662.1"/>
</dbReference>
<keyword evidence="5 9" id="KW-0812">Transmembrane</keyword>
<sequence>MEFDTALLVRSDGVKSYNYLIAASAVWLSSFSMGTCYGYSAPAKSSMLAMDEFPISEQQFQWLASILMFGGLVGALTGGVLSDYMGRRWTLIVASLGMIAGWQTIICAFSITWLLTGRAICGYSTGVLSLIGPIYLSEVSPPAVRGSLTSAVQLFVATGLLTMYIVANFCAWKWLALFGMVFASLTVILLLFSVESPAWYFSREQHSKATKSLLFLWGDCDQVTSEIMRQEGLSERQGPIMADSVDHIYKISVTKPILLSVLLMVAQQGSAVNAVVFYAEDIFHRAGSSLSAYTCMVAFGLEQVIGAVISMSLIDSYGRRYLLLGSSFLVSISLYTMVVYFIELKSPSGQWGWIPLVAMSIYAIAFAVGLGPVAWVMMGELLPQRCRSYGSILATSVNYTCAFLVTNQWSKIQTVLSAAGTYAVFATITLVLATIFLVELPETKGKSLVEIERHFVRLQRVDATIGASSTESSIVATPPPPLATGGKNEA</sequence>
<feature type="transmembrane region" description="Helical" evidence="9">
    <location>
        <begin position="290"/>
        <end position="314"/>
    </location>
</feature>
<dbReference type="GO" id="GO:0005886">
    <property type="term" value="C:plasma membrane"/>
    <property type="evidence" value="ECO:0007669"/>
    <property type="project" value="UniProtKB-SubCell"/>
</dbReference>
<dbReference type="InterPro" id="IPR005829">
    <property type="entry name" value="Sugar_transporter_CS"/>
</dbReference>
<evidence type="ECO:0000256" key="3">
    <source>
        <dbReference type="ARBA" id="ARBA00022475"/>
    </source>
</evidence>
<dbReference type="Proteomes" id="UP000594260">
    <property type="component" value="Unplaced"/>
</dbReference>
<evidence type="ECO:0000256" key="9">
    <source>
        <dbReference type="SAM" id="Phobius"/>
    </source>
</evidence>
<keyword evidence="12" id="KW-1185">Reference proteome</keyword>
<feature type="transmembrane region" description="Helical" evidence="9">
    <location>
        <begin position="148"/>
        <end position="166"/>
    </location>
</feature>
<evidence type="ECO:0000256" key="6">
    <source>
        <dbReference type="ARBA" id="ARBA00022989"/>
    </source>
</evidence>
<dbReference type="InterPro" id="IPR003663">
    <property type="entry name" value="Sugar/inositol_transpt"/>
</dbReference>
<keyword evidence="3" id="KW-1003">Cell membrane</keyword>
<dbReference type="InParanoid" id="A0A7M7KT12"/>
<dbReference type="GO" id="GO:0022857">
    <property type="term" value="F:transmembrane transporter activity"/>
    <property type="evidence" value="ECO:0007669"/>
    <property type="project" value="InterPro"/>
</dbReference>
<dbReference type="RefSeq" id="XP_022670395.1">
    <property type="nucleotide sequence ID" value="XM_022814660.1"/>
</dbReference>
<dbReference type="InterPro" id="IPR036259">
    <property type="entry name" value="MFS_trans_sf"/>
</dbReference>
<evidence type="ECO:0000256" key="7">
    <source>
        <dbReference type="ARBA" id="ARBA00023136"/>
    </source>
</evidence>
<organism evidence="11 12">
    <name type="scientific">Varroa destructor</name>
    <name type="common">Honeybee mite</name>
    <dbReference type="NCBI Taxonomy" id="109461"/>
    <lineage>
        <taxon>Eukaryota</taxon>
        <taxon>Metazoa</taxon>
        <taxon>Ecdysozoa</taxon>
        <taxon>Arthropoda</taxon>
        <taxon>Chelicerata</taxon>
        <taxon>Arachnida</taxon>
        <taxon>Acari</taxon>
        <taxon>Parasitiformes</taxon>
        <taxon>Mesostigmata</taxon>
        <taxon>Gamasina</taxon>
        <taxon>Dermanyssoidea</taxon>
        <taxon>Varroidae</taxon>
        <taxon>Varroa</taxon>
    </lineage>
</organism>
<dbReference type="Pfam" id="PF00083">
    <property type="entry name" value="Sugar_tr"/>
    <property type="match status" value="1"/>
</dbReference>
<feature type="transmembrane region" description="Helical" evidence="9">
    <location>
        <begin position="389"/>
        <end position="409"/>
    </location>
</feature>
<dbReference type="PANTHER" id="PTHR48021">
    <property type="match status" value="1"/>
</dbReference>
<dbReference type="PROSITE" id="PS00216">
    <property type="entry name" value="SUGAR_TRANSPORT_1"/>
    <property type="match status" value="1"/>
</dbReference>
<dbReference type="Gene3D" id="1.20.1250.20">
    <property type="entry name" value="MFS general substrate transporter like domains"/>
    <property type="match status" value="1"/>
</dbReference>
<feature type="transmembrane region" description="Helical" evidence="9">
    <location>
        <begin position="321"/>
        <end position="342"/>
    </location>
</feature>
<reference evidence="11" key="1">
    <citation type="submission" date="2021-01" db="UniProtKB">
        <authorList>
            <consortium name="EnsemblMetazoa"/>
        </authorList>
    </citation>
    <scope>IDENTIFICATION</scope>
</reference>